<proteinExistence type="predicted"/>
<protein>
    <submittedName>
        <fullName evidence="1">Uncharacterized protein</fullName>
    </submittedName>
</protein>
<comment type="caution">
    <text evidence="1">The sequence shown here is derived from an EMBL/GenBank/DDBJ whole genome shotgun (WGS) entry which is preliminary data.</text>
</comment>
<name>A0A835JM57_9ROSI</name>
<dbReference type="EMBL" id="JADGMS010000012">
    <property type="protein sequence ID" value="KAF9671088.1"/>
    <property type="molecule type" value="Genomic_DNA"/>
</dbReference>
<dbReference type="Proteomes" id="UP000657918">
    <property type="component" value="Unassembled WGS sequence"/>
</dbReference>
<evidence type="ECO:0000313" key="2">
    <source>
        <dbReference type="Proteomes" id="UP000657918"/>
    </source>
</evidence>
<gene>
    <name evidence="1" type="ORF">SADUNF_Sadunf12G0010900</name>
</gene>
<accession>A0A835JM57</accession>
<dbReference type="AlphaFoldDB" id="A0A835JM57"/>
<keyword evidence="2" id="KW-1185">Reference proteome</keyword>
<evidence type="ECO:0000313" key="1">
    <source>
        <dbReference type="EMBL" id="KAF9671088.1"/>
    </source>
</evidence>
<sequence>MGDCSAQRLGLSTRWLRRQSSMEGMVNHAVSPIRLRIFRNPYTEFPFRLRRQARLHLPMSLFLETDWFLVRKGGFSLRSANV</sequence>
<organism evidence="1 2">
    <name type="scientific">Salix dunnii</name>
    <dbReference type="NCBI Taxonomy" id="1413687"/>
    <lineage>
        <taxon>Eukaryota</taxon>
        <taxon>Viridiplantae</taxon>
        <taxon>Streptophyta</taxon>
        <taxon>Embryophyta</taxon>
        <taxon>Tracheophyta</taxon>
        <taxon>Spermatophyta</taxon>
        <taxon>Magnoliopsida</taxon>
        <taxon>eudicotyledons</taxon>
        <taxon>Gunneridae</taxon>
        <taxon>Pentapetalae</taxon>
        <taxon>rosids</taxon>
        <taxon>fabids</taxon>
        <taxon>Malpighiales</taxon>
        <taxon>Salicaceae</taxon>
        <taxon>Saliceae</taxon>
        <taxon>Salix</taxon>
    </lineage>
</organism>
<reference evidence="1 2" key="1">
    <citation type="submission" date="2020-10" db="EMBL/GenBank/DDBJ databases">
        <title>Plant Genome Project.</title>
        <authorList>
            <person name="Zhang R.-G."/>
        </authorList>
    </citation>
    <scope>NUCLEOTIDE SEQUENCE [LARGE SCALE GENOMIC DNA]</scope>
    <source>
        <strain evidence="1">FAFU-HL-1</strain>
        <tissue evidence="1">Leaf</tissue>
    </source>
</reference>